<reference evidence="2 3" key="1">
    <citation type="submission" date="2019-05" db="EMBL/GenBank/DDBJ databases">
        <title>Another draft genome of Portunus trituberculatus and its Hox gene families provides insights of decapod evolution.</title>
        <authorList>
            <person name="Jeong J.-H."/>
            <person name="Song I."/>
            <person name="Kim S."/>
            <person name="Choi T."/>
            <person name="Kim D."/>
            <person name="Ryu S."/>
            <person name="Kim W."/>
        </authorList>
    </citation>
    <scope>NUCLEOTIDE SEQUENCE [LARGE SCALE GENOMIC DNA]</scope>
    <source>
        <tissue evidence="2">Muscle</tissue>
    </source>
</reference>
<protein>
    <submittedName>
        <fullName evidence="2">Uncharacterized protein</fullName>
    </submittedName>
</protein>
<keyword evidence="3" id="KW-1185">Reference proteome</keyword>
<evidence type="ECO:0000256" key="1">
    <source>
        <dbReference type="SAM" id="MobiDB-lite"/>
    </source>
</evidence>
<sequence>MAPVPKARATPLYTFCASDLRGVCANPTFPSDRQFSPCDYPHHHHHHHHHHPAAASSTQHKDGWHRCLLPSTSRPTPTYSTSSLNRKESCYLLSNNMV</sequence>
<comment type="caution">
    <text evidence="2">The sequence shown here is derived from an EMBL/GenBank/DDBJ whole genome shotgun (WGS) entry which is preliminary data.</text>
</comment>
<gene>
    <name evidence="2" type="ORF">E2C01_002018</name>
</gene>
<dbReference type="EMBL" id="VSRR010000068">
    <property type="protein sequence ID" value="MPC09407.1"/>
    <property type="molecule type" value="Genomic_DNA"/>
</dbReference>
<evidence type="ECO:0000313" key="3">
    <source>
        <dbReference type="Proteomes" id="UP000324222"/>
    </source>
</evidence>
<dbReference type="Proteomes" id="UP000324222">
    <property type="component" value="Unassembled WGS sequence"/>
</dbReference>
<accession>A0A5B7CIN1</accession>
<proteinExistence type="predicted"/>
<evidence type="ECO:0000313" key="2">
    <source>
        <dbReference type="EMBL" id="MPC09407.1"/>
    </source>
</evidence>
<organism evidence="2 3">
    <name type="scientific">Portunus trituberculatus</name>
    <name type="common">Swimming crab</name>
    <name type="synonym">Neptunus trituberculatus</name>
    <dbReference type="NCBI Taxonomy" id="210409"/>
    <lineage>
        <taxon>Eukaryota</taxon>
        <taxon>Metazoa</taxon>
        <taxon>Ecdysozoa</taxon>
        <taxon>Arthropoda</taxon>
        <taxon>Crustacea</taxon>
        <taxon>Multicrustacea</taxon>
        <taxon>Malacostraca</taxon>
        <taxon>Eumalacostraca</taxon>
        <taxon>Eucarida</taxon>
        <taxon>Decapoda</taxon>
        <taxon>Pleocyemata</taxon>
        <taxon>Brachyura</taxon>
        <taxon>Eubrachyura</taxon>
        <taxon>Portunoidea</taxon>
        <taxon>Portunidae</taxon>
        <taxon>Portuninae</taxon>
        <taxon>Portunus</taxon>
    </lineage>
</organism>
<feature type="compositionally biased region" description="Basic residues" evidence="1">
    <location>
        <begin position="42"/>
        <end position="52"/>
    </location>
</feature>
<feature type="region of interest" description="Disordered" evidence="1">
    <location>
        <begin position="40"/>
        <end position="59"/>
    </location>
</feature>
<name>A0A5B7CIN1_PORTR</name>
<dbReference type="AlphaFoldDB" id="A0A5B7CIN1"/>